<evidence type="ECO:0000256" key="1">
    <source>
        <dbReference type="ARBA" id="ARBA00023224"/>
    </source>
</evidence>
<proteinExistence type="inferred from homology"/>
<gene>
    <name evidence="6" type="ORF">ACFO5Q_18570</name>
</gene>
<dbReference type="PROSITE" id="PS50111">
    <property type="entry name" value="CHEMOTAXIS_TRANSDUC_2"/>
    <property type="match status" value="1"/>
</dbReference>
<dbReference type="Proteomes" id="UP001595776">
    <property type="component" value="Unassembled WGS sequence"/>
</dbReference>
<dbReference type="InterPro" id="IPR004090">
    <property type="entry name" value="Chemotax_Me-accpt_rcpt"/>
</dbReference>
<dbReference type="Pfam" id="PF00015">
    <property type="entry name" value="MCPsignal"/>
    <property type="match status" value="1"/>
</dbReference>
<evidence type="ECO:0000256" key="4">
    <source>
        <dbReference type="SAM" id="Coils"/>
    </source>
</evidence>
<comment type="caution">
    <text evidence="6">The sequence shown here is derived from an EMBL/GenBank/DDBJ whole genome shotgun (WGS) entry which is preliminary data.</text>
</comment>
<evidence type="ECO:0000256" key="3">
    <source>
        <dbReference type="PROSITE-ProRule" id="PRU00284"/>
    </source>
</evidence>
<protein>
    <submittedName>
        <fullName evidence="6">Methyl-accepting chemotaxis protein</fullName>
    </submittedName>
</protein>
<dbReference type="SUPFAM" id="SSF58104">
    <property type="entry name" value="Methyl-accepting chemotaxis protein (MCP) signaling domain"/>
    <property type="match status" value="1"/>
</dbReference>
<sequence>MNLFSRFNPKEGLTGKISGPELDTLMDVCRAVCAGETNISLPEGGEAEALSPIWAVAQALVAKSRQCEQYEREMAAVTDTLAKVTGGDLESRVPLQEDANEAFCELRHQVNDFIDMSDAFIREAGAAMEFVRDDLYYRQVRRTGFGGAFRHQAGVINGALDAMHERQKASAAITEKFSGNVRNVVASMSEMRAAVEMLADTARESSSRCTAANNTVLGAEEAVKSVAAASEEMTSSINEISRRVSMSSSDIQSAVDEATNVEQIVQDLVVASDKVTSIIRLIEEISDKTNLLALNATIEAARAGEAGKGFAVVASEVKALASQTGRATGDIADQIGAIQQAAGNAADSIRKITDTIESMNESFGIVAGTMSEQNAATQEISEHAQSAFTMTSSLGHDLREASVDAQKTGTAAEQLRSSTERLSAESDALLQELDAYLQR</sequence>
<organism evidence="6 7">
    <name type="scientific">Kordiimonas lipolytica</name>
    <dbReference type="NCBI Taxonomy" id="1662421"/>
    <lineage>
        <taxon>Bacteria</taxon>
        <taxon>Pseudomonadati</taxon>
        <taxon>Pseudomonadota</taxon>
        <taxon>Alphaproteobacteria</taxon>
        <taxon>Kordiimonadales</taxon>
        <taxon>Kordiimonadaceae</taxon>
        <taxon>Kordiimonas</taxon>
    </lineage>
</organism>
<accession>A0ABV8UG76</accession>
<dbReference type="RefSeq" id="WP_068144418.1">
    <property type="nucleotide sequence ID" value="NZ_JBHSCR010000036.1"/>
</dbReference>
<dbReference type="PANTHER" id="PTHR32089">
    <property type="entry name" value="METHYL-ACCEPTING CHEMOTAXIS PROTEIN MCPB"/>
    <property type="match status" value="1"/>
</dbReference>
<keyword evidence="7" id="KW-1185">Reference proteome</keyword>
<evidence type="ECO:0000313" key="6">
    <source>
        <dbReference type="EMBL" id="MFC4349860.1"/>
    </source>
</evidence>
<dbReference type="SMART" id="SM00283">
    <property type="entry name" value="MA"/>
    <property type="match status" value="1"/>
</dbReference>
<dbReference type="Gene3D" id="1.10.287.950">
    <property type="entry name" value="Methyl-accepting chemotaxis protein"/>
    <property type="match status" value="1"/>
</dbReference>
<keyword evidence="4" id="KW-0175">Coiled coil</keyword>
<evidence type="ECO:0000259" key="5">
    <source>
        <dbReference type="PROSITE" id="PS50111"/>
    </source>
</evidence>
<feature type="domain" description="Methyl-accepting transducer" evidence="5">
    <location>
        <begin position="180"/>
        <end position="423"/>
    </location>
</feature>
<dbReference type="PANTHER" id="PTHR32089:SF112">
    <property type="entry name" value="LYSOZYME-LIKE PROTEIN-RELATED"/>
    <property type="match status" value="1"/>
</dbReference>
<evidence type="ECO:0000256" key="2">
    <source>
        <dbReference type="ARBA" id="ARBA00029447"/>
    </source>
</evidence>
<dbReference type="InterPro" id="IPR004089">
    <property type="entry name" value="MCPsignal_dom"/>
</dbReference>
<evidence type="ECO:0000313" key="7">
    <source>
        <dbReference type="Proteomes" id="UP001595776"/>
    </source>
</evidence>
<dbReference type="PRINTS" id="PR00260">
    <property type="entry name" value="CHEMTRNSDUCR"/>
</dbReference>
<keyword evidence="1 3" id="KW-0807">Transducer</keyword>
<name>A0ABV8UG76_9PROT</name>
<feature type="coiled-coil region" evidence="4">
    <location>
        <begin position="412"/>
        <end position="439"/>
    </location>
</feature>
<dbReference type="EMBL" id="JBHSCR010000036">
    <property type="protein sequence ID" value="MFC4349860.1"/>
    <property type="molecule type" value="Genomic_DNA"/>
</dbReference>
<comment type="similarity">
    <text evidence="2">Belongs to the methyl-accepting chemotaxis (MCP) protein family.</text>
</comment>
<reference evidence="7" key="1">
    <citation type="journal article" date="2019" name="Int. J. Syst. Evol. Microbiol.">
        <title>The Global Catalogue of Microorganisms (GCM) 10K type strain sequencing project: providing services to taxonomists for standard genome sequencing and annotation.</title>
        <authorList>
            <consortium name="The Broad Institute Genomics Platform"/>
            <consortium name="The Broad Institute Genome Sequencing Center for Infectious Disease"/>
            <person name="Wu L."/>
            <person name="Ma J."/>
        </authorList>
    </citation>
    <scope>NUCLEOTIDE SEQUENCE [LARGE SCALE GENOMIC DNA]</scope>
    <source>
        <strain evidence="7">CGMCC 1.15304</strain>
    </source>
</reference>